<dbReference type="RefSeq" id="WP_344928884.1">
    <property type="nucleotide sequence ID" value="NZ_BAAAYK010000038.1"/>
</dbReference>
<dbReference type="Proteomes" id="UP001500483">
    <property type="component" value="Unassembled WGS sequence"/>
</dbReference>
<protein>
    <submittedName>
        <fullName evidence="2">Helix-turn-helix domain-containing protein</fullName>
    </submittedName>
</protein>
<organism evidence="2 3">
    <name type="scientific">Saccharopolyspora gregorii</name>
    <dbReference type="NCBI Taxonomy" id="33914"/>
    <lineage>
        <taxon>Bacteria</taxon>
        <taxon>Bacillati</taxon>
        <taxon>Actinomycetota</taxon>
        <taxon>Actinomycetes</taxon>
        <taxon>Pseudonocardiales</taxon>
        <taxon>Pseudonocardiaceae</taxon>
        <taxon>Saccharopolyspora</taxon>
    </lineage>
</organism>
<evidence type="ECO:0000313" key="2">
    <source>
        <dbReference type="EMBL" id="GAA3360710.1"/>
    </source>
</evidence>
<dbReference type="PANTHER" id="PTHR33744">
    <property type="entry name" value="CARBOHYDRATE DIACID REGULATOR"/>
    <property type="match status" value="1"/>
</dbReference>
<dbReference type="InterPro" id="IPR025736">
    <property type="entry name" value="PucR_C-HTH_dom"/>
</dbReference>
<feature type="domain" description="PucR C-terminal helix-turn-helix" evidence="1">
    <location>
        <begin position="432"/>
        <end position="489"/>
    </location>
</feature>
<evidence type="ECO:0000313" key="3">
    <source>
        <dbReference type="Proteomes" id="UP001500483"/>
    </source>
</evidence>
<proteinExistence type="predicted"/>
<comment type="caution">
    <text evidence="2">The sequence shown here is derived from an EMBL/GenBank/DDBJ whole genome shotgun (WGS) entry which is preliminary data.</text>
</comment>
<accession>A0ABP6RTE5</accession>
<dbReference type="EMBL" id="BAAAYK010000038">
    <property type="protein sequence ID" value="GAA3360710.1"/>
    <property type="molecule type" value="Genomic_DNA"/>
</dbReference>
<keyword evidence="3" id="KW-1185">Reference proteome</keyword>
<dbReference type="Gene3D" id="1.10.10.2840">
    <property type="entry name" value="PucR C-terminal helix-turn-helix domain"/>
    <property type="match status" value="1"/>
</dbReference>
<name>A0ABP6RTE5_9PSEU</name>
<evidence type="ECO:0000259" key="1">
    <source>
        <dbReference type="Pfam" id="PF13556"/>
    </source>
</evidence>
<sequence>MVKLDRLINVLGGYGARLECAPRGRDVELRGVALHDSAGTDEVLLAVGVEPGAIGELLRTTMAAVVLLREIAGPELAVARERGVAVVLVDGDVLWGQLAAVVYGLVLEGRETEAGRGPTDLFALADALAASVGGPVTIEDRHSGVLAYSSRQEAADRARLATILGRRVPAEIRAELAARGVYAHLASSDEPFFAEPMPEFHGRALVAVRAGRELLGSIWVEVPEPLSPERAAALREGARTASLHLLRARASADLERQVESDLVIGLLEGQADAPAVLSRLGLRGTGFQVVAVQAEDAQDAAVLIAFERATSGFGWARPGRSALFANTVYTVLPEAEPGERWFRRLLGEMPAEVRLRAGVGGAAEPLELPVSRREADESLAVVGSREIVGYDDAWHEILLRRLRNAASGGRLPARGPVRQLHRHDAEHGTRYAATLREWLRCQGDPGAAARRLGVHANTVRYRMRKMTEVAPIDVTDPDQRLALIVALLIE</sequence>
<gene>
    <name evidence="2" type="ORF">GCM10020366_41840</name>
</gene>
<dbReference type="InterPro" id="IPR042070">
    <property type="entry name" value="PucR_C-HTH_sf"/>
</dbReference>
<dbReference type="InterPro" id="IPR051448">
    <property type="entry name" value="CdaR-like_regulators"/>
</dbReference>
<reference evidence="3" key="1">
    <citation type="journal article" date="2019" name="Int. J. Syst. Evol. Microbiol.">
        <title>The Global Catalogue of Microorganisms (GCM) 10K type strain sequencing project: providing services to taxonomists for standard genome sequencing and annotation.</title>
        <authorList>
            <consortium name="The Broad Institute Genomics Platform"/>
            <consortium name="The Broad Institute Genome Sequencing Center for Infectious Disease"/>
            <person name="Wu L."/>
            <person name="Ma J."/>
        </authorList>
    </citation>
    <scope>NUCLEOTIDE SEQUENCE [LARGE SCALE GENOMIC DNA]</scope>
    <source>
        <strain evidence="3">JCM 9687</strain>
    </source>
</reference>
<dbReference type="PANTHER" id="PTHR33744:SF17">
    <property type="entry name" value="CONSERVED PROTEIN"/>
    <property type="match status" value="1"/>
</dbReference>
<dbReference type="Pfam" id="PF13556">
    <property type="entry name" value="HTH_30"/>
    <property type="match status" value="1"/>
</dbReference>